<dbReference type="AlphaFoldDB" id="A0A411YZZ8"/>
<accession>A0A411YZZ8</accession>
<name>A0A411YZZ8_9RHOB</name>
<comment type="caution">
    <text evidence="2">The sequence shown here is derived from an EMBL/GenBank/DDBJ whole genome shotgun (WGS) entry which is preliminary data.</text>
</comment>
<dbReference type="InterPro" id="IPR002931">
    <property type="entry name" value="Transglutaminase-like"/>
</dbReference>
<dbReference type="Proteomes" id="UP000284547">
    <property type="component" value="Unassembled WGS sequence"/>
</dbReference>
<organism evidence="2 3">
    <name type="scientific">Pseudotabrizicola alkalilacus</name>
    <dbReference type="NCBI Taxonomy" id="2305252"/>
    <lineage>
        <taxon>Bacteria</taxon>
        <taxon>Pseudomonadati</taxon>
        <taxon>Pseudomonadota</taxon>
        <taxon>Alphaproteobacteria</taxon>
        <taxon>Rhodobacterales</taxon>
        <taxon>Paracoccaceae</taxon>
        <taxon>Pseudotabrizicola</taxon>
    </lineage>
</organism>
<evidence type="ECO:0000259" key="1">
    <source>
        <dbReference type="Pfam" id="PF01841"/>
    </source>
</evidence>
<dbReference type="Gene3D" id="3.10.620.30">
    <property type="match status" value="1"/>
</dbReference>
<gene>
    <name evidence="2" type="ORF">D1012_14305</name>
</gene>
<sequence length="313" mass="33888">MVDHLPDHRHGLSDRLALGPDPRTLHRHVGGCKVMGYTVEMMLDDPRAEFIAPAGLDTPLSRALGLSVSGGQVRWWTEAQTGQSFARIAPEGGPLKLRFTFDGKPTAYPEAIFRPSSSRYTRAAASLLAEVADLGTGPSQIARAVAQKFDYGHPDKRFYDGHDDSLPALGCDRAAGSCVDINMYFLAALRAAGVEAGYIAGAFFPAEKGDWCRDGHCWIVTRTAEGVQEWDIAHHLKMGTRDIAPGLNPKPGFRAALSHSLGLTMPGGGMIKLLAEPVLAEAPHRYVPTRMIRLQHPDIPAGPLRPQLDSVMP</sequence>
<proteinExistence type="predicted"/>
<dbReference type="InterPro" id="IPR038765">
    <property type="entry name" value="Papain-like_cys_pep_sf"/>
</dbReference>
<protein>
    <submittedName>
        <fullName evidence="2">Transglutaminase domain-containing protein</fullName>
    </submittedName>
</protein>
<dbReference type="EMBL" id="QWEY01000008">
    <property type="protein sequence ID" value="RGP36374.1"/>
    <property type="molecule type" value="Genomic_DNA"/>
</dbReference>
<dbReference type="SUPFAM" id="SSF54001">
    <property type="entry name" value="Cysteine proteinases"/>
    <property type="match status" value="1"/>
</dbReference>
<keyword evidence="3" id="KW-1185">Reference proteome</keyword>
<feature type="domain" description="Transglutaminase-like" evidence="1">
    <location>
        <begin position="136"/>
        <end position="219"/>
    </location>
</feature>
<reference evidence="2 3" key="1">
    <citation type="submission" date="2018-08" db="EMBL/GenBank/DDBJ databases">
        <title>Flavobacterium tibetense sp. nov., isolated from a wetland YonghuCo on Tibetan Plateau.</title>
        <authorList>
            <person name="Phurbu D."/>
            <person name="Lu H."/>
            <person name="Xing P."/>
        </authorList>
    </citation>
    <scope>NUCLEOTIDE SEQUENCE [LARGE SCALE GENOMIC DNA]</scope>
    <source>
        <strain evidence="2 3">DJC</strain>
    </source>
</reference>
<dbReference type="Pfam" id="PF01841">
    <property type="entry name" value="Transglut_core"/>
    <property type="match status" value="1"/>
</dbReference>
<evidence type="ECO:0000313" key="2">
    <source>
        <dbReference type="EMBL" id="RGP36374.1"/>
    </source>
</evidence>
<evidence type="ECO:0000313" key="3">
    <source>
        <dbReference type="Proteomes" id="UP000284547"/>
    </source>
</evidence>